<dbReference type="InterPro" id="IPR038404">
    <property type="entry name" value="TRAP_DctP_sf"/>
</dbReference>
<dbReference type="Proteomes" id="UP000761264">
    <property type="component" value="Unassembled WGS sequence"/>
</dbReference>
<dbReference type="PANTHER" id="PTHR33376:SF4">
    <property type="entry name" value="SIALIC ACID-BINDING PERIPLASMIC PROTEIN SIAP"/>
    <property type="match status" value="1"/>
</dbReference>
<dbReference type="PANTHER" id="PTHR33376">
    <property type="match status" value="1"/>
</dbReference>
<dbReference type="AlphaFoldDB" id="A0A967EYT0"/>
<dbReference type="RefSeq" id="WP_167225986.1">
    <property type="nucleotide sequence ID" value="NZ_JAAQPH010000011.1"/>
</dbReference>
<evidence type="ECO:0000313" key="3">
    <source>
        <dbReference type="Proteomes" id="UP000761264"/>
    </source>
</evidence>
<keyword evidence="1" id="KW-0732">Signal</keyword>
<evidence type="ECO:0000313" key="2">
    <source>
        <dbReference type="EMBL" id="NIA69902.1"/>
    </source>
</evidence>
<keyword evidence="3" id="KW-1185">Reference proteome</keyword>
<dbReference type="CDD" id="cd13603">
    <property type="entry name" value="PBP2_TRAP_Siap_TeaA_like"/>
    <property type="match status" value="1"/>
</dbReference>
<comment type="caution">
    <text evidence="2">The sequence shown here is derived from an EMBL/GenBank/DDBJ whole genome shotgun (WGS) entry which is preliminary data.</text>
</comment>
<evidence type="ECO:0000256" key="1">
    <source>
        <dbReference type="ARBA" id="ARBA00022729"/>
    </source>
</evidence>
<reference evidence="2" key="1">
    <citation type="submission" date="2020-03" db="EMBL/GenBank/DDBJ databases">
        <title>Genome of Pelagibius litoralis DSM 21314T.</title>
        <authorList>
            <person name="Wang G."/>
        </authorList>
    </citation>
    <scope>NUCLEOTIDE SEQUENCE</scope>
    <source>
        <strain evidence="2">DSM 21314</strain>
    </source>
</reference>
<dbReference type="NCBIfam" id="NF037995">
    <property type="entry name" value="TRAP_S1"/>
    <property type="match status" value="1"/>
</dbReference>
<proteinExistence type="predicted"/>
<dbReference type="GO" id="GO:0055085">
    <property type="term" value="P:transmembrane transport"/>
    <property type="evidence" value="ECO:0007669"/>
    <property type="project" value="InterPro"/>
</dbReference>
<accession>A0A967EYT0</accession>
<dbReference type="Pfam" id="PF03480">
    <property type="entry name" value="DctP"/>
    <property type="match status" value="1"/>
</dbReference>
<sequence length="330" mass="35777">MLVESLRYIASAGLVLGLMAGPALAENLRYAHVGSEGDIQTRYAEEATAAIKAATDDRITVQVFPASQLGGVAELVDGVRIGSIQMGHHDFASLARIAPEVAVFNAPFIYRDGAHALSATDPRTSRALQEINEKLIREGGVRIIGRLYRGARHISSNFEVKSPDDLAGKAFRAVPLDLWVSMVKGFGATPTPVEVSELPTALMTGLVVGQENPLTMISANKLNEVQSHVAMTGHMQSVLAIFVNEAAWQRLDEVDRTTITEVLDRKAKESLRWAQDSEGELIAQLTGAGMTFVTTENGLDLDAFRTQVLKQINADFPEYTAYIEQISAVE</sequence>
<protein>
    <submittedName>
        <fullName evidence="2">TRAP transporter substrate-binding protein</fullName>
    </submittedName>
</protein>
<gene>
    <name evidence="2" type="ORF">HBA54_14960</name>
</gene>
<dbReference type="InterPro" id="IPR018389">
    <property type="entry name" value="DctP_fam"/>
</dbReference>
<dbReference type="Gene3D" id="3.40.190.170">
    <property type="entry name" value="Bacterial extracellular solute-binding protein, family 7"/>
    <property type="match status" value="1"/>
</dbReference>
<name>A0A967EYT0_9PROT</name>
<dbReference type="EMBL" id="JAAQPH010000011">
    <property type="protein sequence ID" value="NIA69902.1"/>
    <property type="molecule type" value="Genomic_DNA"/>
</dbReference>
<organism evidence="2 3">
    <name type="scientific">Pelagibius litoralis</name>
    <dbReference type="NCBI Taxonomy" id="374515"/>
    <lineage>
        <taxon>Bacteria</taxon>
        <taxon>Pseudomonadati</taxon>
        <taxon>Pseudomonadota</taxon>
        <taxon>Alphaproteobacteria</taxon>
        <taxon>Rhodospirillales</taxon>
        <taxon>Rhodovibrionaceae</taxon>
        <taxon>Pelagibius</taxon>
    </lineage>
</organism>